<keyword evidence="1" id="KW-0732">Signal</keyword>
<gene>
    <name evidence="2" type="ORF">VA613_00835</name>
</gene>
<evidence type="ECO:0000313" key="3">
    <source>
        <dbReference type="Proteomes" id="UP001334732"/>
    </source>
</evidence>
<feature type="signal peptide" evidence="1">
    <location>
        <begin position="1"/>
        <end position="20"/>
    </location>
</feature>
<protein>
    <submittedName>
        <fullName evidence="2">Copper-binding protein</fullName>
    </submittedName>
</protein>
<dbReference type="InterPro" id="IPR021647">
    <property type="entry name" value="CusF_Ec"/>
</dbReference>
<proteinExistence type="predicted"/>
<dbReference type="Proteomes" id="UP001334732">
    <property type="component" value="Chromosome"/>
</dbReference>
<dbReference type="EMBL" id="CP141769">
    <property type="protein sequence ID" value="WRS39444.1"/>
    <property type="molecule type" value="Genomic_DNA"/>
</dbReference>
<sequence>MKSRLLFLALLAAPLAPAWAGGKAMHDGMSMPATDVHGMAVATAEGVVRKVDREAGKVTLRHGAIESLNMPPMTMVYRVSRPALMDGIKAGDRVRFELETRDGMSVLTRIERLP</sequence>
<dbReference type="Pfam" id="PF11604">
    <property type="entry name" value="CusF_Ec"/>
    <property type="match status" value="1"/>
</dbReference>
<reference evidence="2 3" key="1">
    <citation type="submission" date="2023-12" db="EMBL/GenBank/DDBJ databases">
        <title>Thiobacillus sedimentum sp. nov., a chemolithoautotrophic sulfur-oxidizing bacterium isolated from freshwater sediment.</title>
        <authorList>
            <person name="Luo J."/>
            <person name="Dai C."/>
        </authorList>
    </citation>
    <scope>NUCLEOTIDE SEQUENCE [LARGE SCALE GENOMIC DNA]</scope>
    <source>
        <strain evidence="2 3">SCUT-2</strain>
    </source>
</reference>
<name>A0ABZ1CJA1_9PROT</name>
<dbReference type="RefSeq" id="WP_324779975.1">
    <property type="nucleotide sequence ID" value="NZ_CP141769.1"/>
</dbReference>
<evidence type="ECO:0000313" key="2">
    <source>
        <dbReference type="EMBL" id="WRS39444.1"/>
    </source>
</evidence>
<accession>A0ABZ1CJA1</accession>
<dbReference type="Gene3D" id="2.40.50.320">
    <property type="entry name" value="Copper binding periplasmic protein CusF"/>
    <property type="match status" value="1"/>
</dbReference>
<evidence type="ECO:0000256" key="1">
    <source>
        <dbReference type="SAM" id="SignalP"/>
    </source>
</evidence>
<feature type="chain" id="PRO_5045308935" evidence="1">
    <location>
        <begin position="21"/>
        <end position="114"/>
    </location>
</feature>
<keyword evidence="3" id="KW-1185">Reference proteome</keyword>
<dbReference type="InterPro" id="IPR042230">
    <property type="entry name" value="CusF_sf"/>
</dbReference>
<organism evidence="2 3">
    <name type="scientific">Thiobacillus sedimenti</name>
    <dbReference type="NCBI Taxonomy" id="3110231"/>
    <lineage>
        <taxon>Bacteria</taxon>
        <taxon>Pseudomonadati</taxon>
        <taxon>Pseudomonadota</taxon>
        <taxon>Betaproteobacteria</taxon>
        <taxon>Nitrosomonadales</taxon>
        <taxon>Thiobacillaceae</taxon>
        <taxon>Thiobacillus</taxon>
    </lineage>
</organism>